<proteinExistence type="predicted"/>
<dbReference type="EMBL" id="CP047045">
    <property type="protein sequence ID" value="QGZ94607.1"/>
    <property type="molecule type" value="Genomic_DNA"/>
</dbReference>
<keyword evidence="4" id="KW-1185">Reference proteome</keyword>
<name>A0A6I6MP96_9CAUL</name>
<gene>
    <name evidence="3" type="ORF">DSM104635_01427</name>
</gene>
<dbReference type="Proteomes" id="UP000431269">
    <property type="component" value="Chromosome"/>
</dbReference>
<organism evidence="3 4">
    <name type="scientific">Terricaulis silvestris</name>
    <dbReference type="NCBI Taxonomy" id="2686094"/>
    <lineage>
        <taxon>Bacteria</taxon>
        <taxon>Pseudomonadati</taxon>
        <taxon>Pseudomonadota</taxon>
        <taxon>Alphaproteobacteria</taxon>
        <taxon>Caulobacterales</taxon>
        <taxon>Caulobacteraceae</taxon>
        <taxon>Terricaulis</taxon>
    </lineage>
</organism>
<evidence type="ECO:0000256" key="1">
    <source>
        <dbReference type="SAM" id="MobiDB-lite"/>
    </source>
</evidence>
<evidence type="ECO:0000256" key="2">
    <source>
        <dbReference type="SAM" id="Phobius"/>
    </source>
</evidence>
<reference evidence="4" key="1">
    <citation type="submission" date="2019-12" db="EMBL/GenBank/DDBJ databases">
        <title>Complete genome of Terracaulis silvestris 0127_4.</title>
        <authorList>
            <person name="Vieira S."/>
            <person name="Riedel T."/>
            <person name="Sproer C."/>
            <person name="Pascual J."/>
            <person name="Boedeker C."/>
            <person name="Overmann J."/>
        </authorList>
    </citation>
    <scope>NUCLEOTIDE SEQUENCE [LARGE SCALE GENOMIC DNA]</scope>
    <source>
        <strain evidence="4">0127_4</strain>
    </source>
</reference>
<evidence type="ECO:0000313" key="3">
    <source>
        <dbReference type="EMBL" id="QGZ94607.1"/>
    </source>
</evidence>
<protein>
    <submittedName>
        <fullName evidence="3">Uncharacterized protein</fullName>
    </submittedName>
</protein>
<keyword evidence="2" id="KW-1133">Transmembrane helix</keyword>
<dbReference type="AlphaFoldDB" id="A0A6I6MP96"/>
<sequence>MGGAVRIILIVLVLVLVAAGAGYFLVPPVASRSQTLTVEAPPATVLARLSSTPVGSTVVEGVTVAEAASVEGDTVTAPVTYAGGQTGQVVYRVTPEGEGSRVEVKLEQNLGANPLDRVDALTGGDVAPLIEAAAAGVSTDLGALPSASFEGLQYNVVQIEARPFFYIQNCAPTDAEAVTDVVAQSLLALRPIMQRQNLTATGDPIAVEPRVENNQYCYQIGYPYSGRPPRVLAVGTAGQTPAGQALRVVYSGTEDDVLAQVYNPMDALLAAAHLDDPSTTDDDWTTYEVYHDDPTQAGGSRSREVFYVAQGDISALTRIAPPTEVAVPANVPAAAPAADPAVPAPAGTPAPATPAPATP</sequence>
<accession>A0A6I6MP96</accession>
<dbReference type="Gene3D" id="3.20.80.10">
    <property type="entry name" value="Regulatory factor, effector binding domain"/>
    <property type="match status" value="1"/>
</dbReference>
<keyword evidence="2" id="KW-0812">Transmembrane</keyword>
<feature type="transmembrane region" description="Helical" evidence="2">
    <location>
        <begin position="7"/>
        <end position="26"/>
    </location>
</feature>
<dbReference type="InterPro" id="IPR011256">
    <property type="entry name" value="Reg_factor_effector_dom_sf"/>
</dbReference>
<evidence type="ECO:0000313" key="4">
    <source>
        <dbReference type="Proteomes" id="UP000431269"/>
    </source>
</evidence>
<keyword evidence="2" id="KW-0472">Membrane</keyword>
<feature type="compositionally biased region" description="Pro residues" evidence="1">
    <location>
        <begin position="342"/>
        <end position="359"/>
    </location>
</feature>
<dbReference type="KEGG" id="tsv:DSM104635_01427"/>
<feature type="region of interest" description="Disordered" evidence="1">
    <location>
        <begin position="335"/>
        <end position="359"/>
    </location>
</feature>
<dbReference type="RefSeq" id="WP_228445927.1">
    <property type="nucleotide sequence ID" value="NZ_CP047045.1"/>
</dbReference>